<comment type="caution">
    <text evidence="1">The sequence shown here is derived from an EMBL/GenBank/DDBJ whole genome shotgun (WGS) entry which is preliminary data.</text>
</comment>
<gene>
    <name evidence="1" type="ORF">E5083_05180</name>
</gene>
<reference evidence="1 2" key="1">
    <citation type="submission" date="2019-04" db="EMBL/GenBank/DDBJ databases">
        <title>Streptomyces sp. nov. Bv016 isolated from bark of Buahinia variegata.</title>
        <authorList>
            <person name="Kanchanasin P."/>
            <person name="Tanasupawat S."/>
            <person name="Yuki M."/>
            <person name="Kudo T."/>
        </authorList>
    </citation>
    <scope>NUCLEOTIDE SEQUENCE [LARGE SCALE GENOMIC DNA]</scope>
    <source>
        <strain evidence="1 2">Bv016</strain>
    </source>
</reference>
<accession>A0A4Z1DFA2</accession>
<dbReference type="AlphaFoldDB" id="A0A4Z1DFA2"/>
<evidence type="ECO:0000313" key="2">
    <source>
        <dbReference type="Proteomes" id="UP000298159"/>
    </source>
</evidence>
<keyword evidence="2" id="KW-1185">Reference proteome</keyword>
<dbReference type="EMBL" id="SRRT01000001">
    <property type="protein sequence ID" value="TGN81886.1"/>
    <property type="molecule type" value="Genomic_DNA"/>
</dbReference>
<name>A0A4Z1DFA2_9ACTN</name>
<evidence type="ECO:0000313" key="1">
    <source>
        <dbReference type="EMBL" id="TGN81886.1"/>
    </source>
</evidence>
<organism evidence="1 2">
    <name type="scientific">Streptomyces bauhiniae</name>
    <dbReference type="NCBI Taxonomy" id="2340725"/>
    <lineage>
        <taxon>Bacteria</taxon>
        <taxon>Bacillati</taxon>
        <taxon>Actinomycetota</taxon>
        <taxon>Actinomycetes</taxon>
        <taxon>Kitasatosporales</taxon>
        <taxon>Streptomycetaceae</taxon>
        <taxon>Streptomyces</taxon>
    </lineage>
</organism>
<dbReference type="RefSeq" id="WP_135784338.1">
    <property type="nucleotide sequence ID" value="NZ_SRRT01000001.1"/>
</dbReference>
<sequence>MGSLVPLLRPDVRQEMIHSFIAHTSPGRSRVFAIAKGPRDELEAVTTLGAGDLHLTGELVDALNCFLADRDEASLGVVLDRVPKPVRMAAQQYLKNKCTPMLGAFTSFGPIDLVRPAVYFGDIDGELEEYLEGAYMIGLGIRMSNERGSDGDVDWVVQLLSDEVSVPASAEPRTWALPVEAKLLQTWTSKQLTGGIGPVRSALNVAEDASAEGHWVRIHTLLHSDRDVDFEGNGSSEFVVDVFGAPIPLQHLDE</sequence>
<dbReference type="Proteomes" id="UP000298159">
    <property type="component" value="Unassembled WGS sequence"/>
</dbReference>
<dbReference type="GeneID" id="95446988"/>
<protein>
    <submittedName>
        <fullName evidence="1">Uncharacterized protein</fullName>
    </submittedName>
</protein>
<proteinExistence type="predicted"/>